<sequence>MSPSITPEDPTRGILNPAAGLQRSFELHRHAPAPDLARLVDWHWVVRWSLTAPFEQELLPHPCVNLAIEAPGSAVHGIGTRREVVRLEGTGRVVATKFKPGGFFPFAPLPMRRLVDSVVPLVEIFGGAAGPLERAVLDQPDDAVAIRAVEALLRARKGPEDAGLGEATALAVRAQEDRDIHRAEHLARIAGVSVRTLHRAFERYIGVGPKWIIRRSRVQEAAERVATGAPVAWAALAQELGYHDQAHLIREFKAQVGFTPAVYAERCAAARSKGGPPGVNG</sequence>
<dbReference type="OrthoDB" id="112032at2"/>
<dbReference type="GO" id="GO:0003700">
    <property type="term" value="F:DNA-binding transcription factor activity"/>
    <property type="evidence" value="ECO:0007669"/>
    <property type="project" value="InterPro"/>
</dbReference>
<dbReference type="InterPro" id="IPR018060">
    <property type="entry name" value="HTH_AraC"/>
</dbReference>
<dbReference type="KEGG" id="scl:sce6740"/>
<dbReference type="BioCyc" id="SCEL448385:SCE_RS34580-MONOMER"/>
<dbReference type="PROSITE" id="PS01124">
    <property type="entry name" value="HTH_ARAC_FAMILY_2"/>
    <property type="match status" value="1"/>
</dbReference>
<dbReference type="Pfam" id="PF12833">
    <property type="entry name" value="HTH_18"/>
    <property type="match status" value="1"/>
</dbReference>
<dbReference type="Gene3D" id="1.10.10.60">
    <property type="entry name" value="Homeodomain-like"/>
    <property type="match status" value="1"/>
</dbReference>
<evidence type="ECO:0000256" key="3">
    <source>
        <dbReference type="ARBA" id="ARBA00023163"/>
    </source>
</evidence>
<accession>A9GT73</accession>
<reference evidence="5 6" key="1">
    <citation type="journal article" date="2007" name="Nat. Biotechnol.">
        <title>Complete genome sequence of the myxobacterium Sorangium cellulosum.</title>
        <authorList>
            <person name="Schneiker S."/>
            <person name="Perlova O."/>
            <person name="Kaiser O."/>
            <person name="Gerth K."/>
            <person name="Alici A."/>
            <person name="Altmeyer M.O."/>
            <person name="Bartels D."/>
            <person name="Bekel T."/>
            <person name="Beyer S."/>
            <person name="Bode E."/>
            <person name="Bode H.B."/>
            <person name="Bolten C.J."/>
            <person name="Choudhuri J.V."/>
            <person name="Doss S."/>
            <person name="Elnakady Y.A."/>
            <person name="Frank B."/>
            <person name="Gaigalat L."/>
            <person name="Goesmann A."/>
            <person name="Groeger C."/>
            <person name="Gross F."/>
            <person name="Jelsbak L."/>
            <person name="Jelsbak L."/>
            <person name="Kalinowski J."/>
            <person name="Kegler C."/>
            <person name="Knauber T."/>
            <person name="Konietzny S."/>
            <person name="Kopp M."/>
            <person name="Krause L."/>
            <person name="Krug D."/>
            <person name="Linke B."/>
            <person name="Mahmud T."/>
            <person name="Martinez-Arias R."/>
            <person name="McHardy A.C."/>
            <person name="Merai M."/>
            <person name="Meyer F."/>
            <person name="Mormann S."/>
            <person name="Munoz-Dorado J."/>
            <person name="Perez J."/>
            <person name="Pradella S."/>
            <person name="Rachid S."/>
            <person name="Raddatz G."/>
            <person name="Rosenau F."/>
            <person name="Rueckert C."/>
            <person name="Sasse F."/>
            <person name="Scharfe M."/>
            <person name="Schuster S.C."/>
            <person name="Suen G."/>
            <person name="Treuner-Lange A."/>
            <person name="Velicer G.J."/>
            <person name="Vorholter F.-J."/>
            <person name="Weissman K.J."/>
            <person name="Welch R.D."/>
            <person name="Wenzel S.C."/>
            <person name="Whitworth D.E."/>
            <person name="Wilhelm S."/>
            <person name="Wittmann C."/>
            <person name="Bloecker H."/>
            <person name="Puehler A."/>
            <person name="Mueller R."/>
        </authorList>
    </citation>
    <scope>NUCLEOTIDE SEQUENCE [LARGE SCALE GENOMIC DNA]</scope>
    <source>
        <strain evidence="6">So ce56</strain>
    </source>
</reference>
<dbReference type="SUPFAM" id="SSF46689">
    <property type="entry name" value="Homeodomain-like"/>
    <property type="match status" value="1"/>
</dbReference>
<dbReference type="InterPro" id="IPR050204">
    <property type="entry name" value="AraC_XylS_family_regulators"/>
</dbReference>
<evidence type="ECO:0000259" key="4">
    <source>
        <dbReference type="PROSITE" id="PS01124"/>
    </source>
</evidence>
<dbReference type="PANTHER" id="PTHR46796">
    <property type="entry name" value="HTH-TYPE TRANSCRIPTIONAL ACTIVATOR RHAS-RELATED"/>
    <property type="match status" value="1"/>
</dbReference>
<evidence type="ECO:0000313" key="5">
    <source>
        <dbReference type="EMBL" id="CAN96909.1"/>
    </source>
</evidence>
<dbReference type="HOGENOM" id="CLU_066193_4_1_7"/>
<evidence type="ECO:0000256" key="2">
    <source>
        <dbReference type="ARBA" id="ARBA00023125"/>
    </source>
</evidence>
<dbReference type="eggNOG" id="COG2207">
    <property type="taxonomic scope" value="Bacteria"/>
</dbReference>
<dbReference type="EMBL" id="AM746676">
    <property type="protein sequence ID" value="CAN96909.1"/>
    <property type="molecule type" value="Genomic_DNA"/>
</dbReference>
<keyword evidence="3" id="KW-0804">Transcription</keyword>
<keyword evidence="6" id="KW-1185">Reference proteome</keyword>
<evidence type="ECO:0000313" key="6">
    <source>
        <dbReference type="Proteomes" id="UP000002139"/>
    </source>
</evidence>
<dbReference type="STRING" id="448385.sce6740"/>
<dbReference type="GO" id="GO:0043565">
    <property type="term" value="F:sequence-specific DNA binding"/>
    <property type="evidence" value="ECO:0007669"/>
    <property type="project" value="InterPro"/>
</dbReference>
<name>A9GT73_SORC5</name>
<keyword evidence="1" id="KW-0805">Transcription regulation</keyword>
<dbReference type="InterPro" id="IPR009057">
    <property type="entry name" value="Homeodomain-like_sf"/>
</dbReference>
<evidence type="ECO:0000256" key="1">
    <source>
        <dbReference type="ARBA" id="ARBA00023015"/>
    </source>
</evidence>
<organism evidence="5 6">
    <name type="scientific">Sorangium cellulosum (strain So ce56)</name>
    <name type="common">Polyangium cellulosum (strain So ce56)</name>
    <dbReference type="NCBI Taxonomy" id="448385"/>
    <lineage>
        <taxon>Bacteria</taxon>
        <taxon>Pseudomonadati</taxon>
        <taxon>Myxococcota</taxon>
        <taxon>Polyangia</taxon>
        <taxon>Polyangiales</taxon>
        <taxon>Polyangiaceae</taxon>
        <taxon>Sorangium</taxon>
    </lineage>
</organism>
<dbReference type="Proteomes" id="UP000002139">
    <property type="component" value="Chromosome"/>
</dbReference>
<dbReference type="Pfam" id="PF20240">
    <property type="entry name" value="DUF6597"/>
    <property type="match status" value="1"/>
</dbReference>
<protein>
    <submittedName>
        <fullName evidence="5">Transcriptional regulator, AraC family</fullName>
    </submittedName>
</protein>
<dbReference type="AlphaFoldDB" id="A9GT73"/>
<dbReference type="RefSeq" id="WP_012239348.1">
    <property type="nucleotide sequence ID" value="NC_010162.1"/>
</dbReference>
<keyword evidence="2" id="KW-0238">DNA-binding</keyword>
<feature type="domain" description="HTH araC/xylS-type" evidence="4">
    <location>
        <begin position="166"/>
        <end position="266"/>
    </location>
</feature>
<dbReference type="SMART" id="SM00342">
    <property type="entry name" value="HTH_ARAC"/>
    <property type="match status" value="1"/>
</dbReference>
<gene>
    <name evidence="5" type="ordered locus">sce6740</name>
</gene>
<proteinExistence type="predicted"/>
<dbReference type="InterPro" id="IPR046532">
    <property type="entry name" value="DUF6597"/>
</dbReference>